<organism evidence="1">
    <name type="scientific">Salmonella newport</name>
    <dbReference type="NCBI Taxonomy" id="108619"/>
    <lineage>
        <taxon>Bacteria</taxon>
        <taxon>Pseudomonadati</taxon>
        <taxon>Pseudomonadota</taxon>
        <taxon>Gammaproteobacteria</taxon>
        <taxon>Enterobacterales</taxon>
        <taxon>Enterobacteriaceae</taxon>
        <taxon>Salmonella</taxon>
    </lineage>
</organism>
<dbReference type="EMBL" id="AAGUYM010000036">
    <property type="protein sequence ID" value="EBS2695456.1"/>
    <property type="molecule type" value="Genomic_DNA"/>
</dbReference>
<comment type="caution">
    <text evidence="1">The sequence shown here is derived from an EMBL/GenBank/DDBJ whole genome shotgun (WGS) entry which is preliminary data.</text>
</comment>
<dbReference type="AlphaFoldDB" id="A0A5U9KWH1"/>
<evidence type="ECO:0000313" key="1">
    <source>
        <dbReference type="EMBL" id="EBS2695456.1"/>
    </source>
</evidence>
<dbReference type="Proteomes" id="UP000839726">
    <property type="component" value="Unassembled WGS sequence"/>
</dbReference>
<reference evidence="1" key="1">
    <citation type="submission" date="2018-07" db="EMBL/GenBank/DDBJ databases">
        <authorList>
            <person name="Ashton P.M."/>
            <person name="Dallman T."/>
            <person name="Nair S."/>
            <person name="De Pinna E."/>
            <person name="Peters T."/>
            <person name="Grant K."/>
        </authorList>
    </citation>
    <scope>NUCLEOTIDE SEQUENCE [LARGE SCALE GENOMIC DNA]</scope>
    <source>
        <strain evidence="1">436933</strain>
    </source>
</reference>
<sequence length="75" mass="8188">MDKLETLGAEPEYPTFKGLALEPEIAFRQIAALIEAGLIISVIDGEDKSDLSDCIFILAKLYAEAAHDYAMENGK</sequence>
<accession>A0A5U9KWH1</accession>
<name>A0A5U9KWH1_SALNE</name>
<protein>
    <submittedName>
        <fullName evidence="1">Uncharacterized protein</fullName>
    </submittedName>
</protein>
<proteinExistence type="predicted"/>
<gene>
    <name evidence="1" type="ORF">DRY71_22490</name>
</gene>